<dbReference type="EMBL" id="ML738587">
    <property type="protein sequence ID" value="KAE8167955.1"/>
    <property type="molecule type" value="Genomic_DNA"/>
</dbReference>
<reference evidence="1 2" key="1">
    <citation type="submission" date="2019-04" db="EMBL/GenBank/DDBJ databases">
        <title>Friends and foes A comparative genomics study of 23 Aspergillus species from section Flavi.</title>
        <authorList>
            <consortium name="DOE Joint Genome Institute"/>
            <person name="Kjaerbolling I."/>
            <person name="Vesth T."/>
            <person name="Frisvad J.C."/>
            <person name="Nybo J.L."/>
            <person name="Theobald S."/>
            <person name="Kildgaard S."/>
            <person name="Isbrandt T."/>
            <person name="Kuo A."/>
            <person name="Sato A."/>
            <person name="Lyhne E.K."/>
            <person name="Kogle M.E."/>
            <person name="Wiebenga A."/>
            <person name="Kun R.S."/>
            <person name="Lubbers R.J."/>
            <person name="Makela M.R."/>
            <person name="Barry K."/>
            <person name="Chovatia M."/>
            <person name="Clum A."/>
            <person name="Daum C."/>
            <person name="Haridas S."/>
            <person name="He G."/>
            <person name="LaButti K."/>
            <person name="Lipzen A."/>
            <person name="Mondo S."/>
            <person name="Riley R."/>
            <person name="Salamov A."/>
            <person name="Simmons B.A."/>
            <person name="Magnuson J.K."/>
            <person name="Henrissat B."/>
            <person name="Mortensen U.H."/>
            <person name="Larsen T.O."/>
            <person name="Devries R.P."/>
            <person name="Grigoriev I.V."/>
            <person name="Machida M."/>
            <person name="Baker S.E."/>
            <person name="Andersen M.R."/>
        </authorList>
    </citation>
    <scope>NUCLEOTIDE SEQUENCE [LARGE SCALE GENOMIC DNA]</scope>
    <source>
        <strain evidence="1 2">CBS 117626</strain>
    </source>
</reference>
<protein>
    <submittedName>
        <fullName evidence="1">Uncharacterized protein</fullName>
    </submittedName>
</protein>
<accession>A0A5N6VAA2</accession>
<sequence length="52" mass="5982">MAIDFETEYENQLINRHVVSKFSVLEGGAPKHLNGAPAPAWKLDRKYRLWIA</sequence>
<gene>
    <name evidence="1" type="ORF">BDV40DRAFT_252173</name>
</gene>
<dbReference type="Proteomes" id="UP000326950">
    <property type="component" value="Unassembled WGS sequence"/>
</dbReference>
<evidence type="ECO:0000313" key="1">
    <source>
        <dbReference type="EMBL" id="KAE8167955.1"/>
    </source>
</evidence>
<evidence type="ECO:0000313" key="2">
    <source>
        <dbReference type="Proteomes" id="UP000326950"/>
    </source>
</evidence>
<organism evidence="1 2">
    <name type="scientific">Aspergillus tamarii</name>
    <dbReference type="NCBI Taxonomy" id="41984"/>
    <lineage>
        <taxon>Eukaryota</taxon>
        <taxon>Fungi</taxon>
        <taxon>Dikarya</taxon>
        <taxon>Ascomycota</taxon>
        <taxon>Pezizomycotina</taxon>
        <taxon>Eurotiomycetes</taxon>
        <taxon>Eurotiomycetidae</taxon>
        <taxon>Eurotiales</taxon>
        <taxon>Aspergillaceae</taxon>
        <taxon>Aspergillus</taxon>
        <taxon>Aspergillus subgen. Circumdati</taxon>
    </lineage>
</organism>
<name>A0A5N6VAA2_ASPTM</name>
<proteinExistence type="predicted"/>
<dbReference type="AlphaFoldDB" id="A0A5N6VAA2"/>
<keyword evidence="2" id="KW-1185">Reference proteome</keyword>